<dbReference type="EMBL" id="LR797331">
    <property type="protein sequence ID" value="CAB4203434.1"/>
    <property type="molecule type" value="Genomic_DNA"/>
</dbReference>
<gene>
    <name evidence="1" type="ORF">UFOVP1382_50</name>
</gene>
<sequence length="171" mass="18594">MSLHDLADALIEGKASDKVAGTTIKFAGFDIAFDMRGNPSVVRGKIDFNKKGDYGHDPIFNKDGEPTGFVKMVPSGRIVPSADSAKLMGESSEQKFVYQVAGKSGTEEFASREALLKKYTSIGTVTSGSLRPQLQGQPKLKGLLGPMWNGEKNGVAYVRYETQEHYNDLSQ</sequence>
<reference evidence="1" key="1">
    <citation type="submission" date="2020-05" db="EMBL/GenBank/DDBJ databases">
        <authorList>
            <person name="Chiriac C."/>
            <person name="Salcher M."/>
            <person name="Ghai R."/>
            <person name="Kavagutti S V."/>
        </authorList>
    </citation>
    <scope>NUCLEOTIDE SEQUENCE</scope>
</reference>
<name>A0A6J5RXT6_9CAUD</name>
<accession>A0A6J5RXT6</accession>
<proteinExistence type="predicted"/>
<organism evidence="1">
    <name type="scientific">uncultured Caudovirales phage</name>
    <dbReference type="NCBI Taxonomy" id="2100421"/>
    <lineage>
        <taxon>Viruses</taxon>
        <taxon>Duplodnaviria</taxon>
        <taxon>Heunggongvirae</taxon>
        <taxon>Uroviricota</taxon>
        <taxon>Caudoviricetes</taxon>
        <taxon>Peduoviridae</taxon>
        <taxon>Maltschvirus</taxon>
        <taxon>Maltschvirus maltsch</taxon>
    </lineage>
</organism>
<evidence type="ECO:0000313" key="1">
    <source>
        <dbReference type="EMBL" id="CAB4203434.1"/>
    </source>
</evidence>
<protein>
    <submittedName>
        <fullName evidence="1">Uncharacterized protein</fullName>
    </submittedName>
</protein>